<dbReference type="EMBL" id="PECL01000003">
    <property type="protein sequence ID" value="TEA09106.1"/>
    <property type="molecule type" value="Genomic_DNA"/>
</dbReference>
<name>A0A4R8T030_9MYCO</name>
<sequence>MGRPNFDHVDPWPYMLRHWYDTTGWGAVDYCALSVKQRPDRQCIAIRTSLDTDDENEWLLIDSAGGVRRCRHETVATWVDLKPPPSDTSEQFESEVDHAVRVLASASRYSVRDNQTGQWVA</sequence>
<dbReference type="RefSeq" id="WP_134080999.1">
    <property type="nucleotide sequence ID" value="NZ_PECL01000003.1"/>
</dbReference>
<evidence type="ECO:0000313" key="1">
    <source>
        <dbReference type="EMBL" id="TEA09106.1"/>
    </source>
</evidence>
<reference evidence="1 2" key="1">
    <citation type="journal article" date="2019" name="Sci. Rep.">
        <title>Extended insight into the Mycobacterium chelonae-abscessus complex through whole genome sequencing of Mycobacterium salmoniphilum outbreak and Mycobacterium salmoniphilum-like strains.</title>
        <authorList>
            <person name="Behra P.R.K."/>
            <person name="Das S."/>
            <person name="Pettersson B.M.F."/>
            <person name="Shirreff L."/>
            <person name="DuCote T."/>
            <person name="Jacobsson K.G."/>
            <person name="Ennis D.G."/>
            <person name="Kirsebom L.A."/>
        </authorList>
    </citation>
    <scope>NUCLEOTIDE SEQUENCE [LARGE SCALE GENOMIC DNA]</scope>
    <source>
        <strain evidence="1 2">CCUG 60884</strain>
    </source>
</reference>
<comment type="caution">
    <text evidence="1">The sequence shown here is derived from an EMBL/GenBank/DDBJ whole genome shotgun (WGS) entry which is preliminary data.</text>
</comment>
<accession>A0A4R8T030</accession>
<gene>
    <name evidence="1" type="ORF">CCUG60884_00275</name>
</gene>
<dbReference type="Proteomes" id="UP000294604">
    <property type="component" value="Unassembled WGS sequence"/>
</dbReference>
<proteinExistence type="predicted"/>
<protein>
    <submittedName>
        <fullName evidence="1">Uncharacterized protein</fullName>
    </submittedName>
</protein>
<evidence type="ECO:0000313" key="2">
    <source>
        <dbReference type="Proteomes" id="UP000294604"/>
    </source>
</evidence>
<organism evidence="1 2">
    <name type="scientific">Mycobacteroides salmoniphilum</name>
    <dbReference type="NCBI Taxonomy" id="404941"/>
    <lineage>
        <taxon>Bacteria</taxon>
        <taxon>Bacillati</taxon>
        <taxon>Actinomycetota</taxon>
        <taxon>Actinomycetes</taxon>
        <taxon>Mycobacteriales</taxon>
        <taxon>Mycobacteriaceae</taxon>
        <taxon>Mycobacteroides</taxon>
    </lineage>
</organism>
<dbReference type="AlphaFoldDB" id="A0A4R8T030"/>